<accession>A0ACC1CRZ6</accession>
<proteinExistence type="predicted"/>
<name>A0ACC1CRZ6_9NEOP</name>
<dbReference type="Proteomes" id="UP000824533">
    <property type="component" value="Linkage Group LG18"/>
</dbReference>
<dbReference type="EMBL" id="CM034404">
    <property type="protein sequence ID" value="KAJ0174328.1"/>
    <property type="molecule type" value="Genomic_DNA"/>
</dbReference>
<protein>
    <submittedName>
        <fullName evidence="1">Uncharacterized protein</fullName>
    </submittedName>
</protein>
<reference evidence="1 2" key="1">
    <citation type="journal article" date="2021" name="Front. Genet.">
        <title>Chromosome-Level Genome Assembly Reveals Significant Gene Expansion in the Toll and IMD Signaling Pathways of Dendrolimus kikuchii.</title>
        <authorList>
            <person name="Zhou J."/>
            <person name="Wu P."/>
            <person name="Xiong Z."/>
            <person name="Liu N."/>
            <person name="Zhao N."/>
            <person name="Ji M."/>
            <person name="Qiu Y."/>
            <person name="Yang B."/>
        </authorList>
    </citation>
    <scope>NUCLEOTIDE SEQUENCE [LARGE SCALE GENOMIC DNA]</scope>
    <source>
        <strain evidence="1">Ann1</strain>
    </source>
</reference>
<keyword evidence="2" id="KW-1185">Reference proteome</keyword>
<gene>
    <name evidence="1" type="ORF">K1T71_010474</name>
</gene>
<organism evidence="1 2">
    <name type="scientific">Dendrolimus kikuchii</name>
    <dbReference type="NCBI Taxonomy" id="765133"/>
    <lineage>
        <taxon>Eukaryota</taxon>
        <taxon>Metazoa</taxon>
        <taxon>Ecdysozoa</taxon>
        <taxon>Arthropoda</taxon>
        <taxon>Hexapoda</taxon>
        <taxon>Insecta</taxon>
        <taxon>Pterygota</taxon>
        <taxon>Neoptera</taxon>
        <taxon>Endopterygota</taxon>
        <taxon>Lepidoptera</taxon>
        <taxon>Glossata</taxon>
        <taxon>Ditrysia</taxon>
        <taxon>Bombycoidea</taxon>
        <taxon>Lasiocampidae</taxon>
        <taxon>Dendrolimus</taxon>
    </lineage>
</organism>
<sequence>MATAADIYNQALSRKIKIEKMSKGDSEIQKFYENSGIFVTGFSGFLAKQLVEKLLRSCEVKRIYVLLRAKKSISPHKRLEDILKEVVFDDLRSKQPNFGDKIRAVSGDIDEVGLGITEDDFKLITGDVEIIIHSAAMVKFNAPVAQTTITNIRGTREVLKLGQACKKLRSFVHVSTAYSHATESRCNENVMEIFYQCPVPPDVMIKMAEEIDATRFRAIEDKLMQDWPNSYTFTKAITEELIKQTTVFPVCIVRPSTVLCSYSEPYPGWVDRTTLNSATGMAHDITTGVMHALKARNDVSIDFVPIDFVNNVIIACAWETARRSNEGKTDIRIYNACSGVYKRAWGELSHTLKVESLPYTSPRSLWYPFCFDVQKEWLYYLIIMMYHFIPAYLIDVYSNLTKKNSRLVKQYKQIFKLTQVLQFFTSNQWEFKISNTEKLYNKMSKCDQSIFYFDMSGINWREFILLWVIGIRNFIIEDGIGTSQKYLEKLKTRKYLTYFITCIYFFVFILLCYFVYFMSHFFVKCFVNLIYSTSRI</sequence>
<evidence type="ECO:0000313" key="2">
    <source>
        <dbReference type="Proteomes" id="UP000824533"/>
    </source>
</evidence>
<comment type="caution">
    <text evidence="1">The sequence shown here is derived from an EMBL/GenBank/DDBJ whole genome shotgun (WGS) entry which is preliminary data.</text>
</comment>
<evidence type="ECO:0000313" key="1">
    <source>
        <dbReference type="EMBL" id="KAJ0174328.1"/>
    </source>
</evidence>